<accession>A0A0E9QB93</accession>
<reference evidence="1" key="1">
    <citation type="submission" date="2014-11" db="EMBL/GenBank/DDBJ databases">
        <authorList>
            <person name="Amaro Gonzalez C."/>
        </authorList>
    </citation>
    <scope>NUCLEOTIDE SEQUENCE</scope>
</reference>
<reference evidence="1" key="2">
    <citation type="journal article" date="2015" name="Fish Shellfish Immunol.">
        <title>Early steps in the European eel (Anguilla anguilla)-Vibrio vulnificus interaction in the gills: Role of the RtxA13 toxin.</title>
        <authorList>
            <person name="Callol A."/>
            <person name="Pajuelo D."/>
            <person name="Ebbesson L."/>
            <person name="Teles M."/>
            <person name="MacKenzie S."/>
            <person name="Amaro C."/>
        </authorList>
    </citation>
    <scope>NUCLEOTIDE SEQUENCE</scope>
</reference>
<proteinExistence type="predicted"/>
<evidence type="ECO:0000313" key="1">
    <source>
        <dbReference type="EMBL" id="JAH13363.1"/>
    </source>
</evidence>
<protein>
    <submittedName>
        <fullName evidence="1">Uncharacterized protein</fullName>
    </submittedName>
</protein>
<dbReference type="AlphaFoldDB" id="A0A0E9QB93"/>
<name>A0A0E9QB93_ANGAN</name>
<dbReference type="EMBL" id="GBXM01095214">
    <property type="protein sequence ID" value="JAH13363.1"/>
    <property type="molecule type" value="Transcribed_RNA"/>
</dbReference>
<sequence>MFFWDLHKLLLHPWRNSGRPDTPGKIQHCGLVEYQSPRNGNPFHTGILFFSTFFRNFPLIMA</sequence>
<organism evidence="1">
    <name type="scientific">Anguilla anguilla</name>
    <name type="common">European freshwater eel</name>
    <name type="synonym">Muraena anguilla</name>
    <dbReference type="NCBI Taxonomy" id="7936"/>
    <lineage>
        <taxon>Eukaryota</taxon>
        <taxon>Metazoa</taxon>
        <taxon>Chordata</taxon>
        <taxon>Craniata</taxon>
        <taxon>Vertebrata</taxon>
        <taxon>Euteleostomi</taxon>
        <taxon>Actinopterygii</taxon>
        <taxon>Neopterygii</taxon>
        <taxon>Teleostei</taxon>
        <taxon>Anguilliformes</taxon>
        <taxon>Anguillidae</taxon>
        <taxon>Anguilla</taxon>
    </lineage>
</organism>